<dbReference type="Proteomes" id="UP000649328">
    <property type="component" value="Unassembled WGS sequence"/>
</dbReference>
<reference evidence="3" key="1">
    <citation type="submission" date="2020-10" db="EMBL/GenBank/DDBJ databases">
        <title>The Whole-Genome Sequence of Metschnikowia persimmonesis, a Novel Endophytic Yeast Species Isolated from Medicinal Plant Diospyros kaki Thumb.</title>
        <authorList>
            <person name="Rahmat E."/>
            <person name="Kang Y."/>
        </authorList>
    </citation>
    <scope>NUCLEOTIDE SEQUENCE</scope>
    <source>
        <strain evidence="3">KIOM G15050</strain>
    </source>
</reference>
<sequence>MDAQGSEQRLVLPLYTLDSPLVLLPGILYNVSFPRYKAAAFLARYREKAGLVPVIQSVLQEYEFDGPTLEIGLLSEKAVSGIAKFHLAEIHCRLLAPVNAAETEPGAEMDWLLVAVFPNTMKILENVDPREPDMAVVCRVVAISDDSNTLKFTLQAIVRARPTNMLTKSETEFAVAWFESADDVKKLSQGLNSATSALFKLIDAFLESYKNALNTQDQKPDLLTLNPLANALFLQLAALKDFSRSYATLQKICALGANLASAYELLRVVDLTAAIVPLPNTKKLHILKENSLAERALLAGAIFSEMAEIFDKIRQNSDLANHWYHAEATGLQKATFVANQLKSIRVVLDGILSKRNSPQNQIVRRKNGPVNVSKRRSIVGDNPGDKPGDNPQSGSAHDGNEEDDEEDDLGQ</sequence>
<feature type="compositionally biased region" description="Acidic residues" evidence="1">
    <location>
        <begin position="400"/>
        <end position="411"/>
    </location>
</feature>
<proteinExistence type="predicted"/>
<dbReference type="Pfam" id="PF02190">
    <property type="entry name" value="LON_substr_bdg"/>
    <property type="match status" value="1"/>
</dbReference>
<protein>
    <recommendedName>
        <fullName evidence="2">Lon N-terminal domain-containing protein</fullName>
    </recommendedName>
</protein>
<feature type="domain" description="Lon N-terminal" evidence="2">
    <location>
        <begin position="11"/>
        <end position="296"/>
    </location>
</feature>
<comment type="caution">
    <text evidence="3">The sequence shown here is derived from an EMBL/GenBank/DDBJ whole genome shotgun (WGS) entry which is preliminary data.</text>
</comment>
<keyword evidence="4" id="KW-1185">Reference proteome</keyword>
<feature type="region of interest" description="Disordered" evidence="1">
    <location>
        <begin position="358"/>
        <end position="411"/>
    </location>
</feature>
<gene>
    <name evidence="3" type="ORF">HF325_001211</name>
</gene>
<evidence type="ECO:0000259" key="2">
    <source>
        <dbReference type="Pfam" id="PF02190"/>
    </source>
</evidence>
<evidence type="ECO:0000256" key="1">
    <source>
        <dbReference type="SAM" id="MobiDB-lite"/>
    </source>
</evidence>
<dbReference type="InterPro" id="IPR003111">
    <property type="entry name" value="Lon_prtase_N"/>
</dbReference>
<evidence type="ECO:0000313" key="3">
    <source>
        <dbReference type="EMBL" id="KAF8003763.1"/>
    </source>
</evidence>
<organism evidence="3 4">
    <name type="scientific">Metschnikowia pulcherrima</name>
    <dbReference type="NCBI Taxonomy" id="27326"/>
    <lineage>
        <taxon>Eukaryota</taxon>
        <taxon>Fungi</taxon>
        <taxon>Dikarya</taxon>
        <taxon>Ascomycota</taxon>
        <taxon>Saccharomycotina</taxon>
        <taxon>Pichiomycetes</taxon>
        <taxon>Metschnikowiaceae</taxon>
        <taxon>Metschnikowia</taxon>
    </lineage>
</organism>
<evidence type="ECO:0000313" key="4">
    <source>
        <dbReference type="Proteomes" id="UP000649328"/>
    </source>
</evidence>
<dbReference type="AlphaFoldDB" id="A0A8H7LDF1"/>
<name>A0A8H7LDF1_9ASCO</name>
<accession>A0A8H7LDF1</accession>
<feature type="compositionally biased region" description="Basic residues" evidence="1">
    <location>
        <begin position="363"/>
        <end position="377"/>
    </location>
</feature>
<dbReference type="EMBL" id="JACBPP010000002">
    <property type="protein sequence ID" value="KAF8003763.1"/>
    <property type="molecule type" value="Genomic_DNA"/>
</dbReference>